<comment type="caution">
    <text evidence="1">The sequence shown here is derived from an EMBL/GenBank/DDBJ whole genome shotgun (WGS) entry which is preliminary data.</text>
</comment>
<keyword evidence="2" id="KW-1185">Reference proteome</keyword>
<dbReference type="SUPFAM" id="SSF160113">
    <property type="entry name" value="YegP-like"/>
    <property type="match status" value="1"/>
</dbReference>
<dbReference type="Gene3D" id="3.30.160.160">
    <property type="entry name" value="YegP-like"/>
    <property type="match status" value="1"/>
</dbReference>
<dbReference type="OrthoDB" id="9802792at2"/>
<evidence type="ECO:0000313" key="2">
    <source>
        <dbReference type="Proteomes" id="UP000234503"/>
    </source>
</evidence>
<evidence type="ECO:0008006" key="3">
    <source>
        <dbReference type="Google" id="ProtNLM"/>
    </source>
</evidence>
<dbReference type="RefSeq" id="WP_101824014.1">
    <property type="nucleotide sequence ID" value="NZ_PJZH01000006.1"/>
</dbReference>
<dbReference type="Proteomes" id="UP000234503">
    <property type="component" value="Unassembled WGS sequence"/>
</dbReference>
<organism evidence="1 2">
    <name type="scientific">Chimaeribacter coloradensis</name>
    <dbReference type="NCBI Taxonomy" id="2060068"/>
    <lineage>
        <taxon>Bacteria</taxon>
        <taxon>Pseudomonadati</taxon>
        <taxon>Pseudomonadota</taxon>
        <taxon>Gammaproteobacteria</taxon>
        <taxon>Enterobacterales</taxon>
        <taxon>Yersiniaceae</taxon>
        <taxon>Chimaeribacter</taxon>
    </lineage>
</organism>
<dbReference type="InterPro" id="IPR036913">
    <property type="entry name" value="YegP-like_sf"/>
</dbReference>
<dbReference type="EMBL" id="PJZH01000006">
    <property type="protein sequence ID" value="PLR36440.1"/>
    <property type="molecule type" value="Genomic_DNA"/>
</dbReference>
<proteinExistence type="predicted"/>
<reference evidence="1 2" key="1">
    <citation type="submission" date="2017-12" db="EMBL/GenBank/DDBJ databases">
        <title>Characterization of six clinical isolates of Enterochimera gen. nov., a novel genus of the Yersiniaciae family and the three species Enterochimera arupensis sp. nov., Enterochimera coloradensis sp. nov, and Enterochimera californica sp. nov.</title>
        <authorList>
            <person name="Rossi A."/>
            <person name="Fisher M."/>
        </authorList>
    </citation>
    <scope>NUCLEOTIDE SEQUENCE [LARGE SCALE GENOMIC DNA]</scope>
    <source>
        <strain evidence="2">2016-Iso4</strain>
    </source>
</reference>
<name>A0A2N5E5L9_9GAMM</name>
<evidence type="ECO:0000313" key="1">
    <source>
        <dbReference type="EMBL" id="PLR36440.1"/>
    </source>
</evidence>
<protein>
    <recommendedName>
        <fullName evidence="3">DUF1508 domain-containing protein</fullName>
    </recommendedName>
</protein>
<dbReference type="AlphaFoldDB" id="A0A2N5E5L9"/>
<sequence>MQPAKLSYFYIYQSENHTWSWRLMSRQGHVLAVNPETYPDLPACKEDIRQMVKDSALAVCIGDSHYMSVNVP</sequence>
<accession>A0A2N5E5L9</accession>
<gene>
    <name evidence="1" type="ORF">CYR32_08760</name>
</gene>